<reference evidence="1 2" key="1">
    <citation type="submission" date="2018-06" db="EMBL/GenBank/DDBJ databases">
        <title>Halonotius sp. F13-13 a new haloarchaeeon isolated from a solar saltern from Isla Cristina, Huelva, Spain.</title>
        <authorList>
            <person name="Duran-Viseras A."/>
            <person name="Sanchez-Porro C."/>
            <person name="Ventosa A."/>
        </authorList>
    </citation>
    <scope>NUCLEOTIDE SEQUENCE [LARGE SCALE GENOMIC DNA]</scope>
    <source>
        <strain evidence="1 2">F13-13</strain>
    </source>
</reference>
<name>A0A3A6QA39_9EURY</name>
<dbReference type="EMBL" id="QKNY01000006">
    <property type="protein sequence ID" value="RJX43888.1"/>
    <property type="molecule type" value="Genomic_DNA"/>
</dbReference>
<gene>
    <name evidence="1" type="ORF">DM826_04185</name>
</gene>
<evidence type="ECO:0000313" key="1">
    <source>
        <dbReference type="EMBL" id="RJX43888.1"/>
    </source>
</evidence>
<proteinExistence type="predicted"/>
<organism evidence="1 2">
    <name type="scientific">Halonotius aquaticus</name>
    <dbReference type="NCBI Taxonomy" id="2216978"/>
    <lineage>
        <taxon>Archaea</taxon>
        <taxon>Methanobacteriati</taxon>
        <taxon>Methanobacteriota</taxon>
        <taxon>Stenosarchaea group</taxon>
        <taxon>Halobacteria</taxon>
        <taxon>Halobacteriales</taxon>
        <taxon>Haloferacaceae</taxon>
        <taxon>Halonotius</taxon>
    </lineage>
</organism>
<evidence type="ECO:0000313" key="2">
    <source>
        <dbReference type="Proteomes" id="UP000276588"/>
    </source>
</evidence>
<dbReference type="Proteomes" id="UP000276588">
    <property type="component" value="Unassembled WGS sequence"/>
</dbReference>
<accession>A0A3A6QA39</accession>
<sequence length="158" mass="18377">MYAHTDHFRQRLHQQGRYVSVPIVAEAIKQGQLRWNTTDGWRFALVKHGIRYVIVVSDTETKSPVVVTGWTAIDDWETAHTDSRWNETDLQTIRLRADLSSHRDEQIPDRIRPRDVDRAFEIGGHRVVTEAGAGSVECVECDGRFRSKDELNRRHCRR</sequence>
<dbReference type="AlphaFoldDB" id="A0A3A6QA39"/>
<keyword evidence="2" id="KW-1185">Reference proteome</keyword>
<comment type="caution">
    <text evidence="1">The sequence shown here is derived from an EMBL/GenBank/DDBJ whole genome shotgun (WGS) entry which is preliminary data.</text>
</comment>
<protein>
    <submittedName>
        <fullName evidence="1">Uncharacterized protein</fullName>
    </submittedName>
</protein>